<feature type="compositionally biased region" description="Basic and acidic residues" evidence="7">
    <location>
        <begin position="829"/>
        <end position="838"/>
    </location>
</feature>
<dbReference type="GO" id="GO:0008270">
    <property type="term" value="F:zinc ion binding"/>
    <property type="evidence" value="ECO:0007669"/>
    <property type="project" value="UniProtKB-UniRule"/>
</dbReference>
<evidence type="ECO:0000313" key="11">
    <source>
        <dbReference type="Proteomes" id="UP000075881"/>
    </source>
</evidence>
<feature type="compositionally biased region" description="Basic and acidic residues" evidence="7">
    <location>
        <begin position="1031"/>
        <end position="1051"/>
    </location>
</feature>
<dbReference type="Gene3D" id="3.40.1800.20">
    <property type="match status" value="1"/>
</dbReference>
<dbReference type="PROSITE" id="PS50157">
    <property type="entry name" value="ZINC_FINGER_C2H2_2"/>
    <property type="match status" value="3"/>
</dbReference>
<evidence type="ECO:0000256" key="4">
    <source>
        <dbReference type="ARBA" id="ARBA00022833"/>
    </source>
</evidence>
<accession>A0A182KFF7</accession>
<evidence type="ECO:0000256" key="3">
    <source>
        <dbReference type="ARBA" id="ARBA00022771"/>
    </source>
</evidence>
<dbReference type="GO" id="GO:0000977">
    <property type="term" value="F:RNA polymerase II transcription regulatory region sequence-specific DNA binding"/>
    <property type="evidence" value="ECO:0007669"/>
    <property type="project" value="TreeGrafter"/>
</dbReference>
<dbReference type="Pfam" id="PF00096">
    <property type="entry name" value="zf-C2H2"/>
    <property type="match status" value="1"/>
</dbReference>
<dbReference type="InterPro" id="IPR012934">
    <property type="entry name" value="Znf_AD"/>
</dbReference>
<feature type="region of interest" description="Disordered" evidence="7">
    <location>
        <begin position="116"/>
        <end position="168"/>
    </location>
</feature>
<feature type="compositionally biased region" description="Polar residues" evidence="7">
    <location>
        <begin position="721"/>
        <end position="732"/>
    </location>
</feature>
<dbReference type="SMART" id="SM00868">
    <property type="entry name" value="zf-AD"/>
    <property type="match status" value="1"/>
</dbReference>
<feature type="region of interest" description="Disordered" evidence="7">
    <location>
        <begin position="1101"/>
        <end position="1145"/>
    </location>
</feature>
<dbReference type="GO" id="GO:0005634">
    <property type="term" value="C:nucleus"/>
    <property type="evidence" value="ECO:0007669"/>
    <property type="project" value="InterPro"/>
</dbReference>
<feature type="region of interest" description="Disordered" evidence="7">
    <location>
        <begin position="828"/>
        <end position="883"/>
    </location>
</feature>
<evidence type="ECO:0008006" key="12">
    <source>
        <dbReference type="Google" id="ProtNLM"/>
    </source>
</evidence>
<feature type="compositionally biased region" description="Basic and acidic residues" evidence="7">
    <location>
        <begin position="159"/>
        <end position="168"/>
    </location>
</feature>
<keyword evidence="4 6" id="KW-0862">Zinc</keyword>
<dbReference type="PROSITE" id="PS00028">
    <property type="entry name" value="ZINC_FINGER_C2H2_1"/>
    <property type="match status" value="1"/>
</dbReference>
<feature type="compositionally biased region" description="Basic and acidic residues" evidence="7">
    <location>
        <begin position="1236"/>
        <end position="1259"/>
    </location>
</feature>
<feature type="compositionally biased region" description="Basic and acidic residues" evidence="7">
    <location>
        <begin position="1106"/>
        <end position="1120"/>
    </location>
</feature>
<dbReference type="PROSITE" id="PS51915">
    <property type="entry name" value="ZAD"/>
    <property type="match status" value="1"/>
</dbReference>
<feature type="compositionally biased region" description="Basic and acidic residues" evidence="7">
    <location>
        <begin position="411"/>
        <end position="424"/>
    </location>
</feature>
<feature type="domain" description="C2H2-type" evidence="8">
    <location>
        <begin position="302"/>
        <end position="330"/>
    </location>
</feature>
<feature type="compositionally biased region" description="Polar residues" evidence="7">
    <location>
        <begin position="616"/>
        <end position="632"/>
    </location>
</feature>
<feature type="domain" description="C2H2-type" evidence="8">
    <location>
        <begin position="177"/>
        <end position="201"/>
    </location>
</feature>
<feature type="region of interest" description="Disordered" evidence="7">
    <location>
        <begin position="945"/>
        <end position="999"/>
    </location>
</feature>
<feature type="binding site" evidence="6">
    <location>
        <position position="74"/>
    </location>
    <ligand>
        <name>Zn(2+)</name>
        <dbReference type="ChEBI" id="CHEBI:29105"/>
    </ligand>
</feature>
<evidence type="ECO:0000313" key="10">
    <source>
        <dbReference type="EnsemblMetazoa" id="ACHR009495-PA"/>
    </source>
</evidence>
<proteinExistence type="predicted"/>
<feature type="compositionally biased region" description="Acidic residues" evidence="7">
    <location>
        <begin position="667"/>
        <end position="679"/>
    </location>
</feature>
<evidence type="ECO:0000259" key="9">
    <source>
        <dbReference type="PROSITE" id="PS51915"/>
    </source>
</evidence>
<evidence type="ECO:0000256" key="6">
    <source>
        <dbReference type="PROSITE-ProRule" id="PRU01263"/>
    </source>
</evidence>
<feature type="compositionally biased region" description="Low complexity" evidence="7">
    <location>
        <begin position="385"/>
        <end position="394"/>
    </location>
</feature>
<dbReference type="PANTHER" id="PTHR24409">
    <property type="entry name" value="ZINC FINGER PROTEIN 142"/>
    <property type="match status" value="1"/>
</dbReference>
<dbReference type="GO" id="GO:0000981">
    <property type="term" value="F:DNA-binding transcription factor activity, RNA polymerase II-specific"/>
    <property type="evidence" value="ECO:0007669"/>
    <property type="project" value="TreeGrafter"/>
</dbReference>
<organism evidence="10 11">
    <name type="scientific">Anopheles christyi</name>
    <dbReference type="NCBI Taxonomy" id="43041"/>
    <lineage>
        <taxon>Eukaryota</taxon>
        <taxon>Metazoa</taxon>
        <taxon>Ecdysozoa</taxon>
        <taxon>Arthropoda</taxon>
        <taxon>Hexapoda</taxon>
        <taxon>Insecta</taxon>
        <taxon>Pterygota</taxon>
        <taxon>Neoptera</taxon>
        <taxon>Endopterygota</taxon>
        <taxon>Diptera</taxon>
        <taxon>Nematocera</taxon>
        <taxon>Culicoidea</taxon>
        <taxon>Culicidae</taxon>
        <taxon>Anophelinae</taxon>
        <taxon>Anopheles</taxon>
    </lineage>
</organism>
<evidence type="ECO:0000256" key="7">
    <source>
        <dbReference type="SAM" id="MobiDB-lite"/>
    </source>
</evidence>
<dbReference type="STRING" id="43041.A0A182KFF7"/>
<feature type="domain" description="C2H2-type" evidence="8">
    <location>
        <begin position="236"/>
        <end position="264"/>
    </location>
</feature>
<dbReference type="PANTHER" id="PTHR24409:SF295">
    <property type="entry name" value="AZ2-RELATED"/>
    <property type="match status" value="1"/>
</dbReference>
<dbReference type="SUPFAM" id="SSF57716">
    <property type="entry name" value="Glucocorticoid receptor-like (DNA-binding domain)"/>
    <property type="match status" value="1"/>
</dbReference>
<feature type="compositionally biased region" description="Basic and acidic residues" evidence="7">
    <location>
        <begin position="738"/>
        <end position="747"/>
    </location>
</feature>
<dbReference type="VEuPathDB" id="VectorBase:ACHR009495"/>
<dbReference type="Pfam" id="PF07776">
    <property type="entry name" value="zf-AD"/>
    <property type="match status" value="1"/>
</dbReference>
<feature type="compositionally biased region" description="Polar residues" evidence="7">
    <location>
        <begin position="978"/>
        <end position="999"/>
    </location>
</feature>
<feature type="region of interest" description="Disordered" evidence="7">
    <location>
        <begin position="348"/>
        <end position="430"/>
    </location>
</feature>
<sequence length="1373" mass="151651">MERFSINILRQQVYNICRLCGVDNPDKIAIISDEEDVIFVTEEEEPSLVRKIEECVGIKVRLDDQMPQNICTLCVDKVNDFYEYRLMCASTNLQTSTILNLPLVNPSISLVKPEVRAAPELPPDEDSTDTKPSLKRGPKTRNRKKQTTGPDEPCSSEDADSKPFPDGPTEKRVKYEFSCQYCNEAYSQNTELERHLVVKHTPLIHKFGCGGCMEYFDTASEYKDHNLWHKLSRTTFSCFRCSRKFVKIGTLKKHIELNACLKRPRVLHEVKLVPDMRCTLCQKMFKTRNLYEWHGCFMRARSNCPKCGKYFMKKNSLMRHYMLYCTGALPLTEPEVILKEEPGIVPNGLTDSVARGVAPPGRGTEVKRRGRPPLRDKMKEETIELPLSPSLLDLPDVKSETTSIPDAQLSSDERHDNDGTEDGRKRLKSTLVEETQKITTLLRSGASVDGNSDIATINSMLSSVNEAIATISKARKKKKKRDRLEALEAAAEKLGDSASQPMVVLSMANVKQEALDDLNMLANLPSFAGGNVPNGLNENISANDSIRETEVAESVPNADNDESEMPDNVEDSFADGNDDNFSDTNVACDGVEVINLDSSDEENVSRAAKKTADPKQPNNRRSQVAESLQTMPQMVPVKQEQQSDGESDFEGYGDASDFVAVKHEPFDEMDQTDANETIESETAANNQPQSSFSPYQALRIKIKKEKGLHNASVIDQGANPVISSQMEKPAQTTHKHTHGEVKAKKASEPPAKLNNVQPPAVDNHPETIPMEVHIKQEPIDPFEKQQDYPVGGTSFDGAIRIKQEPQNESMPANTELPPSPADIVAFDGTRIKRERGDNESENAGNGQSRKAFNPMSLTGVRLSGSKRPATSNQPSATSGSKPNVMINPFALLKQKSSVPTTVEDCTRMDVVRNSYEGQEASANESESIVGRQERYALPVITQVKSIDPKEHTSSLPFEVNTEPSKEAEEQQPLDTIPDATTNSDETCLMDSNSASLPESVANSVPAAKASELKISSVATIQEGAGGSENEWSDHSQSEQHKSNTETEKDVDNTVQAPVEASNRAQNQAIDHNRYLISRRNYPTVNQILKLMKTRWNRCQRQPVHSPLREDAAPVEEDAKNDTANVGQPTNDCGVESLSSHSDSSTFVDDAAHVNDANTEAENNQSARDCDTEMPKHPIASSSEAEEIPHERPADANNAANVEEADDDERMEHKRPKVECEVEMQRPRHAPTTSEEDAAHVEEDDKNEKEEERLSLDSKVPHPVSTQSVEIIPSVVKDVEPVEEGKKDEQTHCETDIAGSVANRDITSESGTNAHGTTTTQPEQPQDSIIDACEPELMATVAATAVVSLADTDLPESQMEHCTLPNIGETSVVK</sequence>
<keyword evidence="2" id="KW-0677">Repeat</keyword>
<protein>
    <recommendedName>
        <fullName evidence="12">ZAD domain-containing protein</fullName>
    </recommendedName>
</protein>
<feature type="compositionally biased region" description="Polar residues" evidence="7">
    <location>
        <begin position="1121"/>
        <end position="1145"/>
    </location>
</feature>
<feature type="compositionally biased region" description="Basic and acidic residues" evidence="7">
    <location>
        <begin position="373"/>
        <end position="382"/>
    </location>
</feature>
<feature type="region of interest" description="Disordered" evidence="7">
    <location>
        <begin position="713"/>
        <end position="765"/>
    </location>
</feature>
<feature type="compositionally biased region" description="Polar residues" evidence="7">
    <location>
        <begin position="841"/>
        <end position="850"/>
    </location>
</feature>
<dbReference type="Gene3D" id="3.30.160.60">
    <property type="entry name" value="Classic Zinc Finger"/>
    <property type="match status" value="1"/>
</dbReference>
<feature type="binding site" evidence="6">
    <location>
        <position position="20"/>
    </location>
    <ligand>
        <name>Zn(2+)</name>
        <dbReference type="ChEBI" id="CHEBI:29105"/>
    </ligand>
</feature>
<feature type="compositionally biased region" description="Polar residues" evidence="7">
    <location>
        <begin position="680"/>
        <end position="692"/>
    </location>
</feature>
<feature type="compositionally biased region" description="Basic and acidic residues" evidence="7">
    <location>
        <begin position="1276"/>
        <end position="1294"/>
    </location>
</feature>
<feature type="region of interest" description="Disordered" evidence="7">
    <location>
        <begin position="1158"/>
        <end position="1326"/>
    </location>
</feature>
<feature type="compositionally biased region" description="Acidic residues" evidence="7">
    <location>
        <begin position="559"/>
        <end position="581"/>
    </location>
</feature>
<feature type="region of interest" description="Disordered" evidence="7">
    <location>
        <begin position="597"/>
        <end position="692"/>
    </location>
</feature>
<dbReference type="SMART" id="SM00355">
    <property type="entry name" value="ZnF_C2H2"/>
    <property type="match status" value="4"/>
</dbReference>
<evidence type="ECO:0000259" key="8">
    <source>
        <dbReference type="PROSITE" id="PS50157"/>
    </source>
</evidence>
<name>A0A182KFF7_9DIPT</name>
<keyword evidence="11" id="KW-1185">Reference proteome</keyword>
<dbReference type="Proteomes" id="UP000075881">
    <property type="component" value="Unassembled WGS sequence"/>
</dbReference>
<keyword evidence="1 6" id="KW-0479">Metal-binding</keyword>
<feature type="region of interest" description="Disordered" evidence="7">
    <location>
        <begin position="547"/>
        <end position="585"/>
    </location>
</feature>
<dbReference type="InterPro" id="IPR013087">
    <property type="entry name" value="Znf_C2H2_type"/>
</dbReference>
<keyword evidence="3 5" id="KW-0863">Zinc-finger</keyword>
<evidence type="ECO:0000256" key="5">
    <source>
        <dbReference type="PROSITE-ProRule" id="PRU00042"/>
    </source>
</evidence>
<reference evidence="11" key="1">
    <citation type="submission" date="2013-03" db="EMBL/GenBank/DDBJ databases">
        <title>The Genome Sequence of Anopheles christyi ACHKN1017.</title>
        <authorList>
            <consortium name="The Broad Institute Genomics Platform"/>
            <person name="Neafsey D.E."/>
            <person name="Besansky N."/>
            <person name="Walker B."/>
            <person name="Young S.K."/>
            <person name="Zeng Q."/>
            <person name="Gargeya S."/>
            <person name="Fitzgerald M."/>
            <person name="Haas B."/>
            <person name="Abouelleil A."/>
            <person name="Allen A.W."/>
            <person name="Alvarado L."/>
            <person name="Arachchi H.M."/>
            <person name="Berlin A.M."/>
            <person name="Chapman S.B."/>
            <person name="Gainer-Dewar J."/>
            <person name="Goldberg J."/>
            <person name="Griggs A."/>
            <person name="Gujja S."/>
            <person name="Hansen M."/>
            <person name="Howarth C."/>
            <person name="Imamovic A."/>
            <person name="Ireland A."/>
            <person name="Larimer J."/>
            <person name="McCowan C."/>
            <person name="Murphy C."/>
            <person name="Pearson M."/>
            <person name="Poon T.W."/>
            <person name="Priest M."/>
            <person name="Roberts A."/>
            <person name="Saif S."/>
            <person name="Shea T."/>
            <person name="Sisk P."/>
            <person name="Sykes S."/>
            <person name="Wortman J."/>
            <person name="Nusbaum C."/>
            <person name="Birren B."/>
        </authorList>
    </citation>
    <scope>NUCLEOTIDE SEQUENCE [LARGE SCALE GENOMIC DNA]</scope>
    <source>
        <strain evidence="11">ACHKN1017</strain>
    </source>
</reference>
<dbReference type="EnsemblMetazoa" id="ACHR009495-RA">
    <property type="protein sequence ID" value="ACHR009495-PA"/>
    <property type="gene ID" value="ACHR009495"/>
</dbReference>
<feature type="compositionally biased region" description="Polar residues" evidence="7">
    <location>
        <begin position="868"/>
        <end position="881"/>
    </location>
</feature>
<reference evidence="10" key="2">
    <citation type="submission" date="2020-05" db="UniProtKB">
        <authorList>
            <consortium name="EnsemblMetazoa"/>
        </authorList>
    </citation>
    <scope>IDENTIFICATION</scope>
    <source>
        <strain evidence="10">ACHKN1017</strain>
    </source>
</reference>
<feature type="compositionally biased region" description="Polar residues" evidence="7">
    <location>
        <begin position="400"/>
        <end position="410"/>
    </location>
</feature>
<feature type="compositionally biased region" description="Basic and acidic residues" evidence="7">
    <location>
        <begin position="1216"/>
        <end position="1225"/>
    </location>
</feature>
<feature type="compositionally biased region" description="Basic residues" evidence="7">
    <location>
        <begin position="133"/>
        <end position="146"/>
    </location>
</feature>
<feature type="binding site" evidence="6">
    <location>
        <position position="17"/>
    </location>
    <ligand>
        <name>Zn(2+)</name>
        <dbReference type="ChEBI" id="CHEBI:29105"/>
    </ligand>
</feature>
<evidence type="ECO:0000256" key="1">
    <source>
        <dbReference type="ARBA" id="ARBA00022723"/>
    </source>
</evidence>
<evidence type="ECO:0000256" key="2">
    <source>
        <dbReference type="ARBA" id="ARBA00022737"/>
    </source>
</evidence>
<feature type="region of interest" description="Disordered" evidence="7">
    <location>
        <begin position="1022"/>
        <end position="1051"/>
    </location>
</feature>
<feature type="binding site" evidence="6">
    <location>
        <position position="71"/>
    </location>
    <ligand>
        <name>Zn(2+)</name>
        <dbReference type="ChEBI" id="CHEBI:29105"/>
    </ligand>
</feature>
<feature type="domain" description="ZAD" evidence="9">
    <location>
        <begin position="15"/>
        <end position="98"/>
    </location>
</feature>
<feature type="compositionally biased region" description="Polar residues" evidence="7">
    <location>
        <begin position="1307"/>
        <end position="1326"/>
    </location>
</feature>